<evidence type="ECO:0000256" key="6">
    <source>
        <dbReference type="ARBA" id="ARBA00022837"/>
    </source>
</evidence>
<evidence type="ECO:0000256" key="5">
    <source>
        <dbReference type="ARBA" id="ARBA00022801"/>
    </source>
</evidence>
<organism evidence="9 10">
    <name type="scientific">Candidatus Akkermansia intestinigallinarum</name>
    <dbReference type="NCBI Taxonomy" id="2838431"/>
    <lineage>
        <taxon>Bacteria</taxon>
        <taxon>Pseudomonadati</taxon>
        <taxon>Verrucomicrobiota</taxon>
        <taxon>Verrucomicrobiia</taxon>
        <taxon>Verrucomicrobiales</taxon>
        <taxon>Akkermansiaceae</taxon>
        <taxon>Akkermansia</taxon>
    </lineage>
</organism>
<dbReference type="Proteomes" id="UP000823964">
    <property type="component" value="Unassembled WGS sequence"/>
</dbReference>
<keyword evidence="5" id="KW-0378">Hydrolase</keyword>
<keyword evidence="6" id="KW-0106">Calcium</keyword>
<dbReference type="GO" id="GO:0004065">
    <property type="term" value="F:arylsulfatase activity"/>
    <property type="evidence" value="ECO:0007669"/>
    <property type="project" value="TreeGrafter"/>
</dbReference>
<keyword evidence="4 7" id="KW-0732">Signal</keyword>
<dbReference type="CDD" id="cd16144">
    <property type="entry name" value="ARS_like"/>
    <property type="match status" value="1"/>
</dbReference>
<accession>A0A9D2AH22</accession>
<protein>
    <submittedName>
        <fullName evidence="9">Sulfatase</fullName>
    </submittedName>
</protein>
<evidence type="ECO:0000256" key="3">
    <source>
        <dbReference type="ARBA" id="ARBA00022723"/>
    </source>
</evidence>
<dbReference type="Gene3D" id="3.30.1120.10">
    <property type="match status" value="1"/>
</dbReference>
<proteinExistence type="inferred from homology"/>
<dbReference type="EMBL" id="DXFQ01000086">
    <property type="protein sequence ID" value="HIX19940.1"/>
    <property type="molecule type" value="Genomic_DNA"/>
</dbReference>
<evidence type="ECO:0000313" key="9">
    <source>
        <dbReference type="EMBL" id="HIX19940.1"/>
    </source>
</evidence>
<dbReference type="AlphaFoldDB" id="A0A9D2AH22"/>
<comment type="caution">
    <text evidence="9">The sequence shown here is derived from an EMBL/GenBank/DDBJ whole genome shotgun (WGS) entry which is preliminary data.</text>
</comment>
<dbReference type="GO" id="GO:0046872">
    <property type="term" value="F:metal ion binding"/>
    <property type="evidence" value="ECO:0007669"/>
    <property type="project" value="UniProtKB-KW"/>
</dbReference>
<feature type="domain" description="Sulfatase N-terminal" evidence="8">
    <location>
        <begin position="30"/>
        <end position="417"/>
    </location>
</feature>
<dbReference type="Pfam" id="PF00884">
    <property type="entry name" value="Sulfatase"/>
    <property type="match status" value="1"/>
</dbReference>
<dbReference type="PANTHER" id="PTHR42693:SF42">
    <property type="entry name" value="ARYLSULFATASE G"/>
    <property type="match status" value="1"/>
</dbReference>
<evidence type="ECO:0000256" key="1">
    <source>
        <dbReference type="ARBA" id="ARBA00001913"/>
    </source>
</evidence>
<dbReference type="Gene3D" id="3.40.720.10">
    <property type="entry name" value="Alkaline Phosphatase, subunit A"/>
    <property type="match status" value="1"/>
</dbReference>
<comment type="cofactor">
    <cofactor evidence="1">
        <name>Ca(2+)</name>
        <dbReference type="ChEBI" id="CHEBI:29108"/>
    </cofactor>
</comment>
<reference evidence="9" key="2">
    <citation type="submission" date="2021-04" db="EMBL/GenBank/DDBJ databases">
        <authorList>
            <person name="Gilroy R."/>
        </authorList>
    </citation>
    <scope>NUCLEOTIDE SEQUENCE</scope>
    <source>
        <strain evidence="9">14975</strain>
    </source>
</reference>
<dbReference type="InterPro" id="IPR000917">
    <property type="entry name" value="Sulfatase_N"/>
</dbReference>
<evidence type="ECO:0000259" key="8">
    <source>
        <dbReference type="Pfam" id="PF00884"/>
    </source>
</evidence>
<evidence type="ECO:0000313" key="10">
    <source>
        <dbReference type="Proteomes" id="UP000823964"/>
    </source>
</evidence>
<name>A0A9D2AH22_9BACT</name>
<comment type="similarity">
    <text evidence="2">Belongs to the sulfatase family.</text>
</comment>
<dbReference type="PANTHER" id="PTHR42693">
    <property type="entry name" value="ARYLSULFATASE FAMILY MEMBER"/>
    <property type="match status" value="1"/>
</dbReference>
<dbReference type="SUPFAM" id="SSF53649">
    <property type="entry name" value="Alkaline phosphatase-like"/>
    <property type="match status" value="1"/>
</dbReference>
<feature type="signal peptide" evidence="7">
    <location>
        <begin position="1"/>
        <end position="22"/>
    </location>
</feature>
<sequence length="557" mass="61714">MKLLATLTAAALLLGGFSTAEAASKDPKKPNIIFFLVDDMGWQDSSLPFWRDAEGKPIRTYLNDRYRTPNMEKLADKGVVFTNAYASAICSPTRCSMMSGMNAARHRVTNWTLERDTSTDAGHQAITPPDWAVNGLQPERVKAKGSTTKPITGERIDYSMKRPYATCTPLPKLLKKRGYTTIHCGKAHWGSRDTPGADPKNFGFDYNIAGTEIGGPGSYLGRDHYGRNKFHVCGLDENNYYEDDVFLTEALTLEALKRLTALNDDPKEKGKPFYLYMSHYAVHCPLNNPDQRFVGNYDNPNDSHPWSQVERNYSTIIEGMDKSLGDLMNWLEENDLTESTVIIFMADNGGLALSSSTRTGDRHANYPLYCGKGSLYEGGIREPMIAYWPGVTKAGTINRSPVIVEDFFPSLLEIAGYKKLPRTEQKVDGVSFVPALRGESINGERPLVFHLPNIWGEGAGQGTGYGPQSAVIQGDWKLIYRHVPQKFELYNIAEDISEKNDLAAKMPEKVRELAKLLSKELRQCDAQMPVYKAGNPVGAPAGSAVPLPADSPNLPKK</sequence>
<feature type="chain" id="PRO_5039389004" evidence="7">
    <location>
        <begin position="23"/>
        <end position="557"/>
    </location>
</feature>
<dbReference type="InterPro" id="IPR017850">
    <property type="entry name" value="Alkaline_phosphatase_core_sf"/>
</dbReference>
<evidence type="ECO:0000256" key="2">
    <source>
        <dbReference type="ARBA" id="ARBA00008779"/>
    </source>
</evidence>
<reference evidence="9" key="1">
    <citation type="journal article" date="2021" name="PeerJ">
        <title>Extensive microbial diversity within the chicken gut microbiome revealed by metagenomics and culture.</title>
        <authorList>
            <person name="Gilroy R."/>
            <person name="Ravi A."/>
            <person name="Getino M."/>
            <person name="Pursley I."/>
            <person name="Horton D.L."/>
            <person name="Alikhan N.F."/>
            <person name="Baker D."/>
            <person name="Gharbi K."/>
            <person name="Hall N."/>
            <person name="Watson M."/>
            <person name="Adriaenssens E.M."/>
            <person name="Foster-Nyarko E."/>
            <person name="Jarju S."/>
            <person name="Secka A."/>
            <person name="Antonio M."/>
            <person name="Oren A."/>
            <person name="Chaudhuri R.R."/>
            <person name="La Ragione R."/>
            <person name="Hildebrand F."/>
            <person name="Pallen M.J."/>
        </authorList>
    </citation>
    <scope>NUCLEOTIDE SEQUENCE</scope>
    <source>
        <strain evidence="9">14975</strain>
    </source>
</reference>
<keyword evidence="3" id="KW-0479">Metal-binding</keyword>
<gene>
    <name evidence="9" type="ORF">H9862_04965</name>
</gene>
<evidence type="ECO:0000256" key="4">
    <source>
        <dbReference type="ARBA" id="ARBA00022729"/>
    </source>
</evidence>
<evidence type="ECO:0000256" key="7">
    <source>
        <dbReference type="SAM" id="SignalP"/>
    </source>
</evidence>
<dbReference type="InterPro" id="IPR050738">
    <property type="entry name" value="Sulfatase"/>
</dbReference>